<proteinExistence type="predicted"/>
<sequence length="626" mass="68511">MSKKSDHDLGMQTSITRRDLIHDAAIATLAAAFAPAAMAASVSGASSTSAPSASDYPPVRTGLRGSHPGAFEAAHAIAREGKGFPAPKDTGESYDLVIVGAGISGLATAHYYQERFGQDARILLLENHDDFGGHAKRNEFHQGGRMVLSMGGTHNLEWWNFSDTVNAFLDTHDVVVQAMRERMQFEYGHSAPNSPAMWFDEDSYSDTQLLTQCDLGKKLAHTMIDSMPLSVAARESLKQFYRDPENLFADIDDEEREDYLRSISYTDFLRLHGGLTEDAIQLFDKLQHGGWGVEMRALSAMEGIESGAPGRHLLGEDWNTGGRDYPVAMWPDGNASLARLQVARLIPAVAPGATADNVALATFDYSVLDRADNPVRLRLSSTVVNVANTDSGTDVTYFAQGKTFRVSSKHCVLACYHSIIPHLCPELPEYQRAALKYQVKHPLLLTNVLIRNTDALDKLGIDAVSCPGRLHARLFTFRGINNGGYEHDVDDNGPVSLIFWGSVSPPPEAIDIKDQLRASRATMLGLSFEDYEREVRIVLDGLLGPAGFDVQEDVLAITVNRWPHGYAYEYLDLWDEDYADGEAPHEIARHSFGNIAIANADAGASAYTHVAIDQAFRAVQELGGSD</sequence>
<accession>A0ABZ0I1L0</accession>
<dbReference type="PANTHER" id="PTHR42923:SF3">
    <property type="entry name" value="PROTOPORPHYRINOGEN OXIDASE"/>
    <property type="match status" value="1"/>
</dbReference>
<dbReference type="InterPro" id="IPR036188">
    <property type="entry name" value="FAD/NAD-bd_sf"/>
</dbReference>
<dbReference type="RefSeq" id="WP_407347262.1">
    <property type="nucleotide sequence ID" value="NZ_CP136864.1"/>
</dbReference>
<evidence type="ECO:0000256" key="2">
    <source>
        <dbReference type="SAM" id="SignalP"/>
    </source>
</evidence>
<name>A0ABZ0I1L0_9GAMM</name>
<keyword evidence="2" id="KW-0732">Signal</keyword>
<dbReference type="InterPro" id="IPR050464">
    <property type="entry name" value="Zeta_carotene_desat/Oxidored"/>
</dbReference>
<dbReference type="SUPFAM" id="SSF51905">
    <property type="entry name" value="FAD/NAD(P)-binding domain"/>
    <property type="match status" value="1"/>
</dbReference>
<dbReference type="Proteomes" id="UP001626537">
    <property type="component" value="Chromosome"/>
</dbReference>
<dbReference type="EMBL" id="CP136864">
    <property type="protein sequence ID" value="WOJ92663.1"/>
    <property type="molecule type" value="Genomic_DNA"/>
</dbReference>
<evidence type="ECO:0000313" key="3">
    <source>
        <dbReference type="EMBL" id="WOJ92663.1"/>
    </source>
</evidence>
<dbReference type="PANTHER" id="PTHR42923">
    <property type="entry name" value="PROTOPORPHYRINOGEN OXIDASE"/>
    <property type="match status" value="1"/>
</dbReference>
<gene>
    <name evidence="3" type="ORF">R0135_12830</name>
</gene>
<dbReference type="Gene3D" id="3.50.50.60">
    <property type="entry name" value="FAD/NAD(P)-binding domain"/>
    <property type="match status" value="1"/>
</dbReference>
<evidence type="ECO:0000313" key="4">
    <source>
        <dbReference type="Proteomes" id="UP001626537"/>
    </source>
</evidence>
<protein>
    <submittedName>
        <fullName evidence="3">FAD/NAD(P)-binding protein</fullName>
    </submittedName>
</protein>
<keyword evidence="4" id="KW-1185">Reference proteome</keyword>
<feature type="region of interest" description="Disordered" evidence="1">
    <location>
        <begin position="46"/>
        <end position="67"/>
    </location>
</feature>
<feature type="chain" id="PRO_5046290794" evidence="2">
    <location>
        <begin position="40"/>
        <end position="626"/>
    </location>
</feature>
<evidence type="ECO:0000256" key="1">
    <source>
        <dbReference type="SAM" id="MobiDB-lite"/>
    </source>
</evidence>
<dbReference type="Pfam" id="PF13450">
    <property type="entry name" value="NAD_binding_8"/>
    <property type="match status" value="1"/>
</dbReference>
<organism evidence="3 4">
    <name type="scientific">Congregibacter variabilis</name>
    <dbReference type="NCBI Taxonomy" id="3081200"/>
    <lineage>
        <taxon>Bacteria</taxon>
        <taxon>Pseudomonadati</taxon>
        <taxon>Pseudomonadota</taxon>
        <taxon>Gammaproteobacteria</taxon>
        <taxon>Cellvibrionales</taxon>
        <taxon>Halieaceae</taxon>
        <taxon>Congregibacter</taxon>
    </lineage>
</organism>
<reference evidence="3 4" key="1">
    <citation type="submission" date="2023-10" db="EMBL/GenBank/DDBJ databases">
        <title>Two novel species belonging to the OM43/NOR5 clade.</title>
        <authorList>
            <person name="Park M."/>
        </authorList>
    </citation>
    <scope>NUCLEOTIDE SEQUENCE [LARGE SCALE GENOMIC DNA]</scope>
    <source>
        <strain evidence="3 4">IMCC43200</strain>
    </source>
</reference>
<feature type="signal peptide" evidence="2">
    <location>
        <begin position="1"/>
        <end position="39"/>
    </location>
</feature>